<dbReference type="EMBL" id="JAAOCA010000014">
    <property type="protein sequence ID" value="MBD1599599.1"/>
    <property type="molecule type" value="Genomic_DNA"/>
</dbReference>
<gene>
    <name evidence="1" type="ORF">HAQ05_12905</name>
</gene>
<sequence length="59" mass="6381">MKGLSIMSVIGSAVPARIRDLGLLACWYVVRDGEIVSKPLLCREDARALCEHLEGALLA</sequence>
<comment type="caution">
    <text evidence="1">The sequence shown here is derived from an EMBL/GenBank/DDBJ whole genome shotgun (WGS) entry which is preliminary data.</text>
</comment>
<proteinExistence type="predicted"/>
<keyword evidence="2" id="KW-1185">Reference proteome</keyword>
<reference evidence="1 2" key="1">
    <citation type="journal article" date="2020" name="Insects">
        <title>Bacteria Belonging to Pseudomonas typographi sp. nov. from the Bark Beetle Ips typographus Have Genomic Potential to Aid in the Host Ecology.</title>
        <authorList>
            <person name="Peral-Aranega E."/>
            <person name="Saati-Santamaria Z."/>
            <person name="Kolarik M."/>
            <person name="Rivas R."/>
            <person name="Garcia-Fraile P."/>
        </authorList>
    </citation>
    <scope>NUCLEOTIDE SEQUENCE [LARGE SCALE GENOMIC DNA]</scope>
    <source>
        <strain evidence="1 2">CA3A</strain>
    </source>
</reference>
<protein>
    <recommendedName>
        <fullName evidence="3">Filamentous hemagglutinin</fullName>
    </recommendedName>
</protein>
<evidence type="ECO:0008006" key="3">
    <source>
        <dbReference type="Google" id="ProtNLM"/>
    </source>
</evidence>
<evidence type="ECO:0000313" key="1">
    <source>
        <dbReference type="EMBL" id="MBD1599599.1"/>
    </source>
</evidence>
<accession>A0ABR7Z283</accession>
<dbReference type="RefSeq" id="WP_190421150.1">
    <property type="nucleotide sequence ID" value="NZ_JAAOCA010000014.1"/>
</dbReference>
<dbReference type="Proteomes" id="UP000805841">
    <property type="component" value="Unassembled WGS sequence"/>
</dbReference>
<evidence type="ECO:0000313" key="2">
    <source>
        <dbReference type="Proteomes" id="UP000805841"/>
    </source>
</evidence>
<name>A0ABR7Z283_9PSED</name>
<organism evidence="1 2">
    <name type="scientific">Pseudomonas typographi</name>
    <dbReference type="NCBI Taxonomy" id="2715964"/>
    <lineage>
        <taxon>Bacteria</taxon>
        <taxon>Pseudomonadati</taxon>
        <taxon>Pseudomonadota</taxon>
        <taxon>Gammaproteobacteria</taxon>
        <taxon>Pseudomonadales</taxon>
        <taxon>Pseudomonadaceae</taxon>
        <taxon>Pseudomonas</taxon>
    </lineage>
</organism>